<proteinExistence type="predicted"/>
<reference evidence="2 3" key="1">
    <citation type="journal article" date="2018" name="Mol. Biol. Evol.">
        <title>Broad Genomic Sampling Reveals a Smut Pathogenic Ancestry of the Fungal Clade Ustilaginomycotina.</title>
        <authorList>
            <person name="Kijpornyongpan T."/>
            <person name="Mondo S.J."/>
            <person name="Barry K."/>
            <person name="Sandor L."/>
            <person name="Lee J."/>
            <person name="Lipzen A."/>
            <person name="Pangilinan J."/>
            <person name="LaButti K."/>
            <person name="Hainaut M."/>
            <person name="Henrissat B."/>
            <person name="Grigoriev I.V."/>
            <person name="Spatafora J.W."/>
            <person name="Aime M.C."/>
        </authorList>
    </citation>
    <scope>NUCLEOTIDE SEQUENCE [LARGE SCALE GENOMIC DNA]</scope>
    <source>
        <strain evidence="2 3">MCA 4198</strain>
    </source>
</reference>
<keyword evidence="3" id="KW-1185">Reference proteome</keyword>
<evidence type="ECO:0000313" key="2">
    <source>
        <dbReference type="EMBL" id="PWN91685.1"/>
    </source>
</evidence>
<organism evidence="2 3">
    <name type="scientific">Acaromyces ingoldii</name>
    <dbReference type="NCBI Taxonomy" id="215250"/>
    <lineage>
        <taxon>Eukaryota</taxon>
        <taxon>Fungi</taxon>
        <taxon>Dikarya</taxon>
        <taxon>Basidiomycota</taxon>
        <taxon>Ustilaginomycotina</taxon>
        <taxon>Exobasidiomycetes</taxon>
        <taxon>Exobasidiales</taxon>
        <taxon>Cryptobasidiaceae</taxon>
        <taxon>Acaromyces</taxon>
    </lineage>
</organism>
<evidence type="ECO:0000313" key="3">
    <source>
        <dbReference type="Proteomes" id="UP000245768"/>
    </source>
</evidence>
<protein>
    <submittedName>
        <fullName evidence="2">Uncharacterized protein</fullName>
    </submittedName>
</protein>
<evidence type="ECO:0000256" key="1">
    <source>
        <dbReference type="SAM" id="MobiDB-lite"/>
    </source>
</evidence>
<dbReference type="AlphaFoldDB" id="A0A316YVD3"/>
<sequence>MAFAFVARSSLLRARPFVVATSRTSAAPFSSSTARFVTPGKKETATTSEDAVHAERSDDSVEELQKKTAAEAERQKHQHFSKASPNDQPTDSEDAVHGEKHSVDPLAKSK</sequence>
<gene>
    <name evidence="2" type="ORF">FA10DRAFT_265531</name>
</gene>
<dbReference type="EMBL" id="KZ819635">
    <property type="protein sequence ID" value="PWN91685.1"/>
    <property type="molecule type" value="Genomic_DNA"/>
</dbReference>
<dbReference type="OrthoDB" id="2555115at2759"/>
<feature type="compositionally biased region" description="Basic and acidic residues" evidence="1">
    <location>
        <begin position="40"/>
        <end position="75"/>
    </location>
</feature>
<accession>A0A316YVD3</accession>
<dbReference type="GeneID" id="37043017"/>
<feature type="region of interest" description="Disordered" evidence="1">
    <location>
        <begin position="22"/>
        <end position="110"/>
    </location>
</feature>
<dbReference type="Proteomes" id="UP000245768">
    <property type="component" value="Unassembled WGS sequence"/>
</dbReference>
<feature type="compositionally biased region" description="Polar residues" evidence="1">
    <location>
        <begin position="22"/>
        <end position="35"/>
    </location>
</feature>
<dbReference type="InParanoid" id="A0A316YVD3"/>
<dbReference type="RefSeq" id="XP_025378883.1">
    <property type="nucleotide sequence ID" value="XM_025521101.1"/>
</dbReference>
<feature type="compositionally biased region" description="Basic and acidic residues" evidence="1">
    <location>
        <begin position="94"/>
        <end position="103"/>
    </location>
</feature>
<name>A0A316YVD3_9BASI</name>